<organism evidence="9 10">
    <name type="scientific">Euroglyphus maynei</name>
    <name type="common">Mayne's house dust mite</name>
    <dbReference type="NCBI Taxonomy" id="6958"/>
    <lineage>
        <taxon>Eukaryota</taxon>
        <taxon>Metazoa</taxon>
        <taxon>Ecdysozoa</taxon>
        <taxon>Arthropoda</taxon>
        <taxon>Chelicerata</taxon>
        <taxon>Arachnida</taxon>
        <taxon>Acari</taxon>
        <taxon>Acariformes</taxon>
        <taxon>Sarcoptiformes</taxon>
        <taxon>Astigmata</taxon>
        <taxon>Psoroptidia</taxon>
        <taxon>Analgoidea</taxon>
        <taxon>Pyroglyphidae</taxon>
        <taxon>Pyroglyphinae</taxon>
        <taxon>Euroglyphus</taxon>
    </lineage>
</organism>
<sequence>MNDSLNQLSQKRGMKLWNEKLLRKMYLRKRSFDAEPERLRARSEWQDWDYASEIYAFAQRLHESQLNDQILIRAFTHRSYVNEQHNKQKNLGVQDVHEQLEDNAELIDSGCLFMKKFLSQYLRYHLQQAPEECIQSLVQYLMSTSVMSDISKWIGCVDLILCSEFPPNEQTLADTVSSIVGAILQTGGEKRAQNFVIDFICTYLNGRDPLEIWHIDRMDLNLEAFLRKYLNQSDVNCEPRILRQSAVDTIESCYIVGIYSKEKLLGQSAGESLAIAKRMAELDAFRRLFGLTTANVRFEYGQRAYDIEFHKYERENFHLFQSSSSLPKQEEKLRQTF</sequence>
<dbReference type="Gene3D" id="1.10.1520.10">
    <property type="entry name" value="Ribonuclease III domain"/>
    <property type="match status" value="1"/>
</dbReference>
<dbReference type="InterPro" id="IPR036389">
    <property type="entry name" value="RNase_III_sf"/>
</dbReference>
<evidence type="ECO:0000256" key="4">
    <source>
        <dbReference type="ARBA" id="ARBA00023128"/>
    </source>
</evidence>
<comment type="subcellular location">
    <subcellularLocation>
        <location evidence="1">Mitochondrion</location>
    </subcellularLocation>
</comment>
<dbReference type="GO" id="GO:0006396">
    <property type="term" value="P:RNA processing"/>
    <property type="evidence" value="ECO:0007669"/>
    <property type="project" value="InterPro"/>
</dbReference>
<dbReference type="InterPro" id="IPR055189">
    <property type="entry name" value="RM44_endonuclase"/>
</dbReference>
<dbReference type="Pfam" id="PF22892">
    <property type="entry name" value="DSRM_MRPL44"/>
    <property type="match status" value="1"/>
</dbReference>
<dbReference type="Gene3D" id="3.30.160.20">
    <property type="match status" value="1"/>
</dbReference>
<reference evidence="9 10" key="1">
    <citation type="submission" date="2017-03" db="EMBL/GenBank/DDBJ databases">
        <title>Genome Survey of Euroglyphus maynei.</title>
        <authorList>
            <person name="Arlian L.G."/>
            <person name="Morgan M.S."/>
            <person name="Rider S.D."/>
        </authorList>
    </citation>
    <scope>NUCLEOTIDE SEQUENCE [LARGE SCALE GENOMIC DNA]</scope>
    <source>
        <strain evidence="9">Arlian Lab</strain>
        <tissue evidence="9">Whole body</tissue>
    </source>
</reference>
<evidence type="ECO:0000313" key="9">
    <source>
        <dbReference type="EMBL" id="OTF82412.1"/>
    </source>
</evidence>
<evidence type="ECO:0000256" key="6">
    <source>
        <dbReference type="ARBA" id="ARBA00024034"/>
    </source>
</evidence>
<dbReference type="InterPro" id="IPR000999">
    <property type="entry name" value="RNase_III_dom"/>
</dbReference>
<dbReference type="GO" id="GO:0003725">
    <property type="term" value="F:double-stranded RNA binding"/>
    <property type="evidence" value="ECO:0007669"/>
    <property type="project" value="InterPro"/>
</dbReference>
<dbReference type="GO" id="GO:0005840">
    <property type="term" value="C:ribosome"/>
    <property type="evidence" value="ECO:0007669"/>
    <property type="project" value="UniProtKB-KW"/>
</dbReference>
<keyword evidence="5" id="KW-0687">Ribonucleoprotein</keyword>
<dbReference type="InterPro" id="IPR044444">
    <property type="entry name" value="Ribosomal_mL44_DSRM_metazoa"/>
</dbReference>
<evidence type="ECO:0000256" key="7">
    <source>
        <dbReference type="ARBA" id="ARBA00035187"/>
    </source>
</evidence>
<keyword evidence="10" id="KW-1185">Reference proteome</keyword>
<keyword evidence="3" id="KW-0689">Ribosomal protein</keyword>
<dbReference type="Proteomes" id="UP000194236">
    <property type="component" value="Unassembled WGS sequence"/>
</dbReference>
<keyword evidence="4" id="KW-0496">Mitochondrion</keyword>
<evidence type="ECO:0000259" key="8">
    <source>
        <dbReference type="PROSITE" id="PS50142"/>
    </source>
</evidence>
<dbReference type="OrthoDB" id="444135at2759"/>
<protein>
    <recommendedName>
        <fullName evidence="7">Large ribosomal subunit protein mL44</fullName>
    </recommendedName>
</protein>
<dbReference type="AlphaFoldDB" id="A0A1Y3BNQ0"/>
<evidence type="ECO:0000256" key="1">
    <source>
        <dbReference type="ARBA" id="ARBA00004173"/>
    </source>
</evidence>
<proteinExistence type="inferred from homology"/>
<evidence type="ECO:0000256" key="3">
    <source>
        <dbReference type="ARBA" id="ARBA00022980"/>
    </source>
</evidence>
<evidence type="ECO:0000256" key="2">
    <source>
        <dbReference type="ARBA" id="ARBA00022946"/>
    </source>
</evidence>
<accession>A0A1Y3BNQ0</accession>
<keyword evidence="2" id="KW-0809">Transit peptide</keyword>
<name>A0A1Y3BNQ0_EURMA</name>
<evidence type="ECO:0000313" key="10">
    <source>
        <dbReference type="Proteomes" id="UP000194236"/>
    </source>
</evidence>
<dbReference type="SMART" id="SM00535">
    <property type="entry name" value="RIBOc"/>
    <property type="match status" value="1"/>
</dbReference>
<dbReference type="EMBL" id="MUJZ01008567">
    <property type="protein sequence ID" value="OTF82412.1"/>
    <property type="molecule type" value="Genomic_DNA"/>
</dbReference>
<dbReference type="GO" id="GO:1990904">
    <property type="term" value="C:ribonucleoprotein complex"/>
    <property type="evidence" value="ECO:0007669"/>
    <property type="project" value="UniProtKB-KW"/>
</dbReference>
<dbReference type="Pfam" id="PF22935">
    <property type="entry name" value="RM44_endonuclase"/>
    <property type="match status" value="1"/>
</dbReference>
<comment type="caution">
    <text evidence="9">The sequence shown here is derived from an EMBL/GenBank/DDBJ whole genome shotgun (WGS) entry which is preliminary data.</text>
</comment>
<dbReference type="SUPFAM" id="SSF69065">
    <property type="entry name" value="RNase III domain-like"/>
    <property type="match status" value="1"/>
</dbReference>
<gene>
    <name evidence="9" type="ORF">BLA29_001138</name>
</gene>
<dbReference type="GO" id="GO:0005739">
    <property type="term" value="C:mitochondrion"/>
    <property type="evidence" value="ECO:0007669"/>
    <property type="project" value="UniProtKB-SubCell"/>
</dbReference>
<dbReference type="PROSITE" id="PS50142">
    <property type="entry name" value="RNASE_3_2"/>
    <property type="match status" value="1"/>
</dbReference>
<comment type="similarity">
    <text evidence="6">Belongs to the ribonuclease III family. Mitochondrion-specific ribosomal protein mL44 subfamily.</text>
</comment>
<dbReference type="GO" id="GO:0004525">
    <property type="term" value="F:ribonuclease III activity"/>
    <property type="evidence" value="ECO:0007669"/>
    <property type="project" value="InterPro"/>
</dbReference>
<evidence type="ECO:0000256" key="5">
    <source>
        <dbReference type="ARBA" id="ARBA00023274"/>
    </source>
</evidence>
<feature type="domain" description="RNase III" evidence="8">
    <location>
        <begin position="54"/>
        <end position="188"/>
    </location>
</feature>